<accession>F0T6N6</accession>
<dbReference type="RefSeq" id="WP_013643620.1">
    <property type="nucleotide sequence ID" value="NC_015216.1"/>
</dbReference>
<dbReference type="GO" id="GO:0019752">
    <property type="term" value="P:carboxylic acid metabolic process"/>
    <property type="evidence" value="ECO:0007669"/>
    <property type="project" value="UniProtKB-ARBA"/>
</dbReference>
<feature type="domain" description="Fumarylacetoacetase-like C-terminal" evidence="3">
    <location>
        <begin position="62"/>
        <end position="255"/>
    </location>
</feature>
<proteinExistence type="inferred from homology"/>
<name>F0T6N6_METLA</name>
<keyword evidence="2" id="KW-0479">Metal-binding</keyword>
<dbReference type="InterPro" id="IPR011234">
    <property type="entry name" value="Fumarylacetoacetase-like_C"/>
</dbReference>
<dbReference type="EMBL" id="CP002551">
    <property type="protein sequence ID" value="ADZ08269.1"/>
    <property type="molecule type" value="Genomic_DNA"/>
</dbReference>
<dbReference type="FunFam" id="3.90.850.10:FF:000002">
    <property type="entry name" value="2-hydroxyhepta-2,4-diene-1,7-dioate isomerase"/>
    <property type="match status" value="1"/>
</dbReference>
<evidence type="ECO:0000313" key="4">
    <source>
        <dbReference type="EMBL" id="ADZ08269.1"/>
    </source>
</evidence>
<reference evidence="4 5" key="2">
    <citation type="journal article" date="2014" name="Int. J. Syst. Evol. Microbiol.">
        <title>Methanobacterium paludis sp. nov. and a novel strain of Methanobacterium lacus isolated from northern peatlands.</title>
        <authorList>
            <person name="Cadillo-Quiroz H."/>
            <person name="Brauer S.L."/>
            <person name="Goodson N."/>
            <person name="Yavitt J.B."/>
            <person name="Zinder S.H."/>
        </authorList>
    </citation>
    <scope>NUCLEOTIDE SEQUENCE [LARGE SCALE GENOMIC DNA]</scope>
    <source>
        <strain evidence="4 5">AL-21</strain>
    </source>
</reference>
<evidence type="ECO:0000259" key="3">
    <source>
        <dbReference type="Pfam" id="PF01557"/>
    </source>
</evidence>
<dbReference type="GO" id="GO:0016853">
    <property type="term" value="F:isomerase activity"/>
    <property type="evidence" value="ECO:0007669"/>
    <property type="project" value="UniProtKB-ARBA"/>
</dbReference>
<evidence type="ECO:0000256" key="1">
    <source>
        <dbReference type="ARBA" id="ARBA00010211"/>
    </source>
</evidence>
<comment type="similarity">
    <text evidence="1">Belongs to the FAH family.</text>
</comment>
<dbReference type="PANTHER" id="PTHR42796">
    <property type="entry name" value="FUMARYLACETOACETATE HYDROLASE DOMAIN-CONTAINING PROTEIN 2A-RELATED"/>
    <property type="match status" value="1"/>
</dbReference>
<dbReference type="eggNOG" id="arCOG00235">
    <property type="taxonomic scope" value="Archaea"/>
</dbReference>
<dbReference type="OrthoDB" id="6242at2157"/>
<organism evidence="4 5">
    <name type="scientific">Methanobacterium lacus (strain AL-21)</name>
    <dbReference type="NCBI Taxonomy" id="877455"/>
    <lineage>
        <taxon>Archaea</taxon>
        <taxon>Methanobacteriati</taxon>
        <taxon>Methanobacteriota</taxon>
        <taxon>Methanomada group</taxon>
        <taxon>Methanobacteria</taxon>
        <taxon>Methanobacteriales</taxon>
        <taxon>Methanobacteriaceae</taxon>
        <taxon>Methanobacterium</taxon>
    </lineage>
</organism>
<dbReference type="GO" id="GO:0050385">
    <property type="term" value="F:ureidoglycolate lyase activity"/>
    <property type="evidence" value="ECO:0007669"/>
    <property type="project" value="UniProtKB-EC"/>
</dbReference>
<sequence>MKLMGFESKGTEKVGIVSDEELIEIDCSMIQALNCQDINTIKRVKTHDISELEIKPPIRPSKIVCVGLNYQDHAKELDMELPTEPIIFIKPSTTVIGHLDPIIYPKTSTQVDYESELGIVISKEAHRVNRKNAQEFIGGFTVVNDVTARDKQRKDVQWTRAKSFDTFAPIGPCIETEVDPMNLNISLKLNNEIKQNSNTKNMIFNVNELVEFISSIMTLLPGDIISTGTPPGVGPMHIGDTVEIEIEGIGTLKNYLKSE</sequence>
<evidence type="ECO:0000256" key="2">
    <source>
        <dbReference type="ARBA" id="ARBA00022723"/>
    </source>
</evidence>
<keyword evidence="4" id="KW-0456">Lyase</keyword>
<dbReference type="SUPFAM" id="SSF56529">
    <property type="entry name" value="FAH"/>
    <property type="match status" value="1"/>
</dbReference>
<gene>
    <name evidence="4" type="ordered locus">Metbo_0016</name>
</gene>
<dbReference type="AlphaFoldDB" id="F0T6N6"/>
<dbReference type="GeneID" id="10276438"/>
<keyword evidence="5" id="KW-1185">Reference proteome</keyword>
<evidence type="ECO:0000313" key="5">
    <source>
        <dbReference type="Proteomes" id="UP000007490"/>
    </source>
</evidence>
<dbReference type="KEGG" id="mel:Metbo_0016"/>
<dbReference type="Pfam" id="PF01557">
    <property type="entry name" value="FAA_hydrolase"/>
    <property type="match status" value="1"/>
</dbReference>
<reference evidence="5" key="1">
    <citation type="submission" date="2011-02" db="EMBL/GenBank/DDBJ databases">
        <title>Complete sequence of Methanobacterium sp. AL-21.</title>
        <authorList>
            <consortium name="US DOE Joint Genome Institute"/>
            <person name="Lucas S."/>
            <person name="Copeland A."/>
            <person name="Lapidus A."/>
            <person name="Cheng J.-F."/>
            <person name="Goodwin L."/>
            <person name="Pitluck S."/>
            <person name="Chertkov O."/>
            <person name="Detter J.C."/>
            <person name="Han C."/>
            <person name="Tapia R."/>
            <person name="Land M."/>
            <person name="Hauser L."/>
            <person name="Kyrpides N."/>
            <person name="Ivanova N."/>
            <person name="Mikhailova N."/>
            <person name="Pagani I."/>
            <person name="Cadillo-Quiroz H."/>
            <person name="Imachi H."/>
            <person name="Zinder S."/>
            <person name="Liu W."/>
            <person name="Woyke T."/>
        </authorList>
    </citation>
    <scope>NUCLEOTIDE SEQUENCE [LARGE SCALE GENOMIC DNA]</scope>
    <source>
        <strain evidence="5">AL-21</strain>
    </source>
</reference>
<dbReference type="EC" id="4.3.2.3" evidence="4"/>
<dbReference type="InterPro" id="IPR051121">
    <property type="entry name" value="FAH"/>
</dbReference>
<dbReference type="Gene3D" id="3.90.850.10">
    <property type="entry name" value="Fumarylacetoacetase-like, C-terminal domain"/>
    <property type="match status" value="1"/>
</dbReference>
<dbReference type="STRING" id="877455.Metbo_0016"/>
<dbReference type="HOGENOM" id="CLU_028458_4_2_2"/>
<dbReference type="PANTHER" id="PTHR42796:SF4">
    <property type="entry name" value="FUMARYLACETOACETATE HYDROLASE DOMAIN-CONTAINING PROTEIN 2A"/>
    <property type="match status" value="1"/>
</dbReference>
<dbReference type="Proteomes" id="UP000007490">
    <property type="component" value="Chromosome"/>
</dbReference>
<protein>
    <submittedName>
        <fullName evidence="4">Ureidoglycolate lyase</fullName>
        <ecNumber evidence="4">4.3.2.3</ecNumber>
    </submittedName>
</protein>
<dbReference type="InterPro" id="IPR036663">
    <property type="entry name" value="Fumarylacetoacetase_C_sf"/>
</dbReference>
<dbReference type="GO" id="GO:0046872">
    <property type="term" value="F:metal ion binding"/>
    <property type="evidence" value="ECO:0007669"/>
    <property type="project" value="UniProtKB-KW"/>
</dbReference>